<reference evidence="2" key="1">
    <citation type="submission" date="2014-06" db="EMBL/GenBank/DDBJ databases">
        <authorList>
            <person name="Ju J."/>
            <person name="Zhang J."/>
        </authorList>
    </citation>
    <scope>NUCLEOTIDE SEQUENCE</scope>
    <source>
        <strain evidence="2">SscI8</strain>
    </source>
</reference>
<accession>A0A127ZHB5</accession>
<proteinExistence type="predicted"/>
<dbReference type="InterPro" id="IPR011010">
    <property type="entry name" value="DNA_brk_join_enz"/>
</dbReference>
<gene>
    <name evidence="2" type="ORF">SPSC_05299</name>
</gene>
<evidence type="ECO:0008006" key="3">
    <source>
        <dbReference type="Google" id="ProtNLM"/>
    </source>
</evidence>
<evidence type="ECO:0000256" key="1">
    <source>
        <dbReference type="ARBA" id="ARBA00023172"/>
    </source>
</evidence>
<protein>
    <recommendedName>
        <fullName evidence="3">Reverse transcriptase domain-containing protein</fullName>
    </recommendedName>
</protein>
<evidence type="ECO:0000313" key="2">
    <source>
        <dbReference type="EMBL" id="CDU25406.1"/>
    </source>
</evidence>
<dbReference type="Gene3D" id="1.10.443.10">
    <property type="entry name" value="Intergrase catalytic core"/>
    <property type="match status" value="1"/>
</dbReference>
<dbReference type="AlphaFoldDB" id="A0A127ZHB5"/>
<dbReference type="InterPro" id="IPR013762">
    <property type="entry name" value="Integrase-like_cat_sf"/>
</dbReference>
<dbReference type="SUPFAM" id="SSF56349">
    <property type="entry name" value="DNA breaking-rejoining enzymes"/>
    <property type="match status" value="1"/>
</dbReference>
<name>A0A127ZHB5_9BASI</name>
<dbReference type="GO" id="GO:0015074">
    <property type="term" value="P:DNA integration"/>
    <property type="evidence" value="ECO:0007669"/>
    <property type="project" value="InterPro"/>
</dbReference>
<dbReference type="PANTHER" id="PTHR34605:SF3">
    <property type="entry name" value="P CELL-TYPE AGGLUTINATION PROTEIN MAP4-LIKE-RELATED"/>
    <property type="match status" value="1"/>
</dbReference>
<dbReference type="GO" id="GO:0006310">
    <property type="term" value="P:DNA recombination"/>
    <property type="evidence" value="ECO:0007669"/>
    <property type="project" value="UniProtKB-KW"/>
</dbReference>
<sequence length="614" mass="68623">METGLTFGGRSVPWLFNLFTEAMHWVLQLTTDHPVEHYLDNFFGVVLVDSDPARPLHTLSLTCKALGMQLMPNKTLWNETCLEIPGIEHILEAIDHLLTHHSACLLNWQQVAGLLQFVSQVVPHLKAYLWHIYNASKAAHQQPLSLCCILRSAAAKLKWWWSTLASWPGHTLLQPSPLVIKHIWMDTSKHGYRVHLGAMSMPIAAFSRLVLLCHCKKDICFLEALAMLEALQVFTQHWEGQHGLMLHPVCIASEDNHLADLLSRRNFRSIQARFPQAYTLLQPDHCLDPCKSSLMQPDAPPLQHPTSGVVLPSQAVAAAQVYLAGTVPSSPDVLDSTPPLFRPLTSSSPNGPATWHFHSVRHELDALHSWLVNLGLRLDGIKRTHSLQPATAKLLITLPLLRAVIGQIQSSSSLSPWDHQILVAAFVVSFTCFLRCSELTWDTSSLTQLLVGSITWHEDYAILLLPLSKTNPFHLSTPLMVPHVNRPECPYAALCLICPSIRHPTAPLFGLQDSYKPLTRAFFLQHLCLAISRLGLDTKQYASHLFHCGAAMWAASQGIDAEMIKLLGWWNSNCYHHYVDCSTTERRTMVAATLYSNHNGPLVPSSAAWRDPVL</sequence>
<dbReference type="SUPFAM" id="SSF56672">
    <property type="entry name" value="DNA/RNA polymerases"/>
    <property type="match status" value="1"/>
</dbReference>
<dbReference type="PANTHER" id="PTHR34605">
    <property type="entry name" value="PHAGE_INTEGRASE DOMAIN-CONTAINING PROTEIN"/>
    <property type="match status" value="1"/>
</dbReference>
<dbReference type="GO" id="GO:0003677">
    <property type="term" value="F:DNA binding"/>
    <property type="evidence" value="ECO:0007669"/>
    <property type="project" value="InterPro"/>
</dbReference>
<dbReference type="InterPro" id="IPR052925">
    <property type="entry name" value="Phage_Integrase-like_Recomb"/>
</dbReference>
<keyword evidence="1" id="KW-0233">DNA recombination</keyword>
<dbReference type="EMBL" id="LK056686">
    <property type="protein sequence ID" value="CDU25406.1"/>
    <property type="molecule type" value="Genomic_DNA"/>
</dbReference>
<dbReference type="InterPro" id="IPR043502">
    <property type="entry name" value="DNA/RNA_pol_sf"/>
</dbReference>
<dbReference type="OrthoDB" id="2556210at2759"/>
<organism evidence="2">
    <name type="scientific">Sporisorium scitamineum</name>
    <dbReference type="NCBI Taxonomy" id="49012"/>
    <lineage>
        <taxon>Eukaryota</taxon>
        <taxon>Fungi</taxon>
        <taxon>Dikarya</taxon>
        <taxon>Basidiomycota</taxon>
        <taxon>Ustilaginomycotina</taxon>
        <taxon>Ustilaginomycetes</taxon>
        <taxon>Ustilaginales</taxon>
        <taxon>Ustilaginaceae</taxon>
        <taxon>Sporisorium</taxon>
    </lineage>
</organism>